<dbReference type="Proteomes" id="UP000190890">
    <property type="component" value="Unassembled WGS sequence"/>
</dbReference>
<dbReference type="InterPro" id="IPR004089">
    <property type="entry name" value="MCPsignal_dom"/>
</dbReference>
<evidence type="ECO:0000259" key="6">
    <source>
        <dbReference type="PROSITE" id="PS50885"/>
    </source>
</evidence>
<evidence type="ECO:0000313" key="7">
    <source>
        <dbReference type="EMBL" id="OOM81857.1"/>
    </source>
</evidence>
<evidence type="ECO:0000256" key="2">
    <source>
        <dbReference type="ARBA" id="ARBA00029447"/>
    </source>
</evidence>
<feature type="transmembrane region" description="Helical" evidence="4">
    <location>
        <begin position="182"/>
        <end position="202"/>
    </location>
</feature>
<reference evidence="7 8" key="1">
    <citation type="submission" date="2016-05" db="EMBL/GenBank/DDBJ databases">
        <title>Microbial solvent formation.</title>
        <authorList>
            <person name="Poehlein A."/>
            <person name="Montoya Solano J.D."/>
            <person name="Flitsch S."/>
            <person name="Krabben P."/>
            <person name="Duerre P."/>
            <person name="Daniel R."/>
        </authorList>
    </citation>
    <scope>NUCLEOTIDE SEQUENCE [LARGE SCALE GENOMIC DNA]</scope>
    <source>
        <strain evidence="7 8">DSM 2619</strain>
    </source>
</reference>
<evidence type="ECO:0000256" key="1">
    <source>
        <dbReference type="ARBA" id="ARBA00023224"/>
    </source>
</evidence>
<dbReference type="RefSeq" id="WP_077846003.1">
    <property type="nucleotide sequence ID" value="NZ_LZZM01000043.1"/>
</dbReference>
<evidence type="ECO:0000256" key="4">
    <source>
        <dbReference type="SAM" id="Phobius"/>
    </source>
</evidence>
<keyword evidence="4" id="KW-1133">Transmembrane helix</keyword>
<keyword evidence="8" id="KW-1185">Reference proteome</keyword>
<name>A0A1S8TVS4_9CLOT</name>
<dbReference type="PROSITE" id="PS50885">
    <property type="entry name" value="HAMP"/>
    <property type="match status" value="1"/>
</dbReference>
<dbReference type="CDD" id="cd06225">
    <property type="entry name" value="HAMP"/>
    <property type="match status" value="1"/>
</dbReference>
<dbReference type="SMART" id="SM00283">
    <property type="entry name" value="MA"/>
    <property type="match status" value="1"/>
</dbReference>
<dbReference type="GO" id="GO:0016020">
    <property type="term" value="C:membrane"/>
    <property type="evidence" value="ECO:0007669"/>
    <property type="project" value="InterPro"/>
</dbReference>
<evidence type="ECO:0000256" key="3">
    <source>
        <dbReference type="PROSITE-ProRule" id="PRU00284"/>
    </source>
</evidence>
<dbReference type="PANTHER" id="PTHR32089:SF112">
    <property type="entry name" value="LYSOZYME-LIKE PROTEIN-RELATED"/>
    <property type="match status" value="1"/>
</dbReference>
<comment type="similarity">
    <text evidence="2">Belongs to the methyl-accepting chemotaxis (MCP) protein family.</text>
</comment>
<dbReference type="InterPro" id="IPR003660">
    <property type="entry name" value="HAMP_dom"/>
</dbReference>
<accession>A0A1S8TVS4</accession>
<dbReference type="EMBL" id="LZZM01000043">
    <property type="protein sequence ID" value="OOM81857.1"/>
    <property type="molecule type" value="Genomic_DNA"/>
</dbReference>
<dbReference type="Pfam" id="PF00015">
    <property type="entry name" value="MCPsignal"/>
    <property type="match status" value="1"/>
</dbReference>
<dbReference type="GO" id="GO:0007165">
    <property type="term" value="P:signal transduction"/>
    <property type="evidence" value="ECO:0007669"/>
    <property type="project" value="UniProtKB-KW"/>
</dbReference>
<feature type="domain" description="Methyl-accepting transducer" evidence="5">
    <location>
        <begin position="278"/>
        <end position="514"/>
    </location>
</feature>
<dbReference type="Gene3D" id="1.10.287.950">
    <property type="entry name" value="Methyl-accepting chemotaxis protein"/>
    <property type="match status" value="1"/>
</dbReference>
<protein>
    <submittedName>
        <fullName evidence="7">Methyl-accepting chemotaxis protein McpB</fullName>
    </submittedName>
</protein>
<evidence type="ECO:0000313" key="8">
    <source>
        <dbReference type="Proteomes" id="UP000190890"/>
    </source>
</evidence>
<dbReference type="PANTHER" id="PTHR32089">
    <property type="entry name" value="METHYL-ACCEPTING CHEMOTAXIS PROTEIN MCPB"/>
    <property type="match status" value="1"/>
</dbReference>
<keyword evidence="4" id="KW-0472">Membrane</keyword>
<dbReference type="CDD" id="cd11386">
    <property type="entry name" value="MCP_signal"/>
    <property type="match status" value="1"/>
</dbReference>
<dbReference type="SUPFAM" id="SSF58104">
    <property type="entry name" value="Methyl-accepting chemotaxis protein (MCP) signaling domain"/>
    <property type="match status" value="1"/>
</dbReference>
<dbReference type="STRING" id="29367.CLPUN_07190"/>
<dbReference type="SMART" id="SM00304">
    <property type="entry name" value="HAMP"/>
    <property type="match status" value="1"/>
</dbReference>
<dbReference type="Gene3D" id="6.10.340.10">
    <property type="match status" value="1"/>
</dbReference>
<feature type="transmembrane region" description="Helical" evidence="4">
    <location>
        <begin position="9"/>
        <end position="30"/>
    </location>
</feature>
<organism evidence="7 8">
    <name type="scientific">Clostridium puniceum</name>
    <dbReference type="NCBI Taxonomy" id="29367"/>
    <lineage>
        <taxon>Bacteria</taxon>
        <taxon>Bacillati</taxon>
        <taxon>Bacillota</taxon>
        <taxon>Clostridia</taxon>
        <taxon>Eubacteriales</taxon>
        <taxon>Clostridiaceae</taxon>
        <taxon>Clostridium</taxon>
    </lineage>
</organism>
<sequence>MRMSIRKKLYGGFSAVLIFLIVISVSNYILTSKINTTYTQLINNSTTIVSNIKDLNNAISEEQSSVNYFLLTGESNYLKTYQKAFDTYNEKSKKISELIKGKDSWQILQGLDLIQEQYVIAADQMIDDKRKNSVDKYTKNAEAQGPLIQKFSETSGKFIQNQEAILNKEIEDTKKIINSAKLIISIITIITLLLGLSIAYWISNLISKPIKLLSETASKIAEGDLTTNEIQIKIKSNDEISELVQAFNKMTNNLRKLISEMSIAASKVAISAEEMTIGAAETSKVTKYVANITQSLASGTERQVESIQESVESAHKMNDQANEINSRAQNVSRQVVKASEVILEGNMAVQKTIEQMNSIQNIVADIAQAVRELGNQSNKINQIIGIITNIAEQTNLLSLNASIEAARAGEAGRGFAVVASEVSKLAEQTAASGKQVSEVVKTILDKTTKTIAAVEEGEKEVKDGIETVYAAGTSFDMIQNSINEVRNTIGEVSKASKHMSEGTDKLVTAFDIIEQISKTSADGTQNVSASTEEQLATMEGVTNSATSLSVMSEDLLNLISTFKIESNK</sequence>
<dbReference type="Pfam" id="PF00672">
    <property type="entry name" value="HAMP"/>
    <property type="match status" value="1"/>
</dbReference>
<dbReference type="PROSITE" id="PS50111">
    <property type="entry name" value="CHEMOTAXIS_TRANSDUC_2"/>
    <property type="match status" value="1"/>
</dbReference>
<gene>
    <name evidence="7" type="primary">mcpB_1</name>
    <name evidence="7" type="ORF">CLPUN_07190</name>
</gene>
<proteinExistence type="inferred from homology"/>
<feature type="domain" description="HAMP" evidence="6">
    <location>
        <begin position="204"/>
        <end position="259"/>
    </location>
</feature>
<keyword evidence="4" id="KW-0812">Transmembrane</keyword>
<comment type="caution">
    <text evidence="7">The sequence shown here is derived from an EMBL/GenBank/DDBJ whole genome shotgun (WGS) entry which is preliminary data.</text>
</comment>
<dbReference type="OrthoDB" id="9760371at2"/>
<evidence type="ECO:0000259" key="5">
    <source>
        <dbReference type="PROSITE" id="PS50111"/>
    </source>
</evidence>
<dbReference type="InterPro" id="IPR007891">
    <property type="entry name" value="CHASE3"/>
</dbReference>
<dbReference type="Pfam" id="PF05227">
    <property type="entry name" value="CHASE3"/>
    <property type="match status" value="1"/>
</dbReference>
<keyword evidence="1 3" id="KW-0807">Transducer</keyword>
<dbReference type="AlphaFoldDB" id="A0A1S8TVS4"/>